<protein>
    <submittedName>
        <fullName evidence="3">Secreted protein</fullName>
    </submittedName>
</protein>
<organism evidence="1 2">
    <name type="scientific">Mesocestoides corti</name>
    <name type="common">Flatworm</name>
    <dbReference type="NCBI Taxonomy" id="53468"/>
    <lineage>
        <taxon>Eukaryota</taxon>
        <taxon>Metazoa</taxon>
        <taxon>Spiralia</taxon>
        <taxon>Lophotrochozoa</taxon>
        <taxon>Platyhelminthes</taxon>
        <taxon>Cestoda</taxon>
        <taxon>Eucestoda</taxon>
        <taxon>Cyclophyllidea</taxon>
        <taxon>Mesocestoididae</taxon>
        <taxon>Mesocestoides</taxon>
    </lineage>
</organism>
<dbReference type="WBParaSite" id="MCU_010891-RA">
    <property type="protein sequence ID" value="MCU_010891-RA"/>
    <property type="gene ID" value="MCU_010891"/>
</dbReference>
<gene>
    <name evidence="1" type="ORF">MCOS_LOCUS10026</name>
</gene>
<evidence type="ECO:0000313" key="1">
    <source>
        <dbReference type="EMBL" id="VDD84023.1"/>
    </source>
</evidence>
<accession>A0A0R3UQ76</accession>
<keyword evidence="2" id="KW-1185">Reference proteome</keyword>
<reference evidence="3" key="2">
    <citation type="submission" date="2019-11" db="UniProtKB">
        <authorList>
            <consortium name="WormBaseParasite"/>
        </authorList>
    </citation>
    <scope>IDENTIFICATION</scope>
</reference>
<evidence type="ECO:0000313" key="2">
    <source>
        <dbReference type="Proteomes" id="UP000267029"/>
    </source>
</evidence>
<reference evidence="1 2" key="1">
    <citation type="submission" date="2018-10" db="EMBL/GenBank/DDBJ databases">
        <authorList>
            <consortium name="Pathogen Informatics"/>
        </authorList>
    </citation>
    <scope>NUCLEOTIDE SEQUENCE [LARGE SCALE GENOMIC DNA]</scope>
</reference>
<sequence>MPKWFQRLPLRFHIRRVGSWKCPGVGPELAALPSHLVNNGHVGIDKLPHKTVMTECGNRWNSTRTLIFQRIQQLVCFGESPSCSLT</sequence>
<dbReference type="EMBL" id="UXSR01005945">
    <property type="protein sequence ID" value="VDD84023.1"/>
    <property type="molecule type" value="Genomic_DNA"/>
</dbReference>
<evidence type="ECO:0000313" key="3">
    <source>
        <dbReference type="WBParaSite" id="MCU_010891-RA"/>
    </source>
</evidence>
<proteinExistence type="predicted"/>
<dbReference type="Proteomes" id="UP000267029">
    <property type="component" value="Unassembled WGS sequence"/>
</dbReference>
<dbReference type="AlphaFoldDB" id="A0A0R3UQ76"/>
<name>A0A0R3UQ76_MESCO</name>